<keyword evidence="3" id="KW-1185">Reference proteome</keyword>
<name>A0A0R3UQP9_MESCO</name>
<reference evidence="2 3" key="2">
    <citation type="submission" date="2018-10" db="EMBL/GenBank/DDBJ databases">
        <authorList>
            <consortium name="Pathogen Informatics"/>
        </authorList>
    </citation>
    <scope>NUCLEOTIDE SEQUENCE [LARGE SCALE GENOMIC DNA]</scope>
</reference>
<organism evidence="4">
    <name type="scientific">Mesocestoides corti</name>
    <name type="common">Flatworm</name>
    <dbReference type="NCBI Taxonomy" id="53468"/>
    <lineage>
        <taxon>Eukaryota</taxon>
        <taxon>Metazoa</taxon>
        <taxon>Spiralia</taxon>
        <taxon>Lophotrochozoa</taxon>
        <taxon>Platyhelminthes</taxon>
        <taxon>Cestoda</taxon>
        <taxon>Eucestoda</taxon>
        <taxon>Cyclophyllidea</taxon>
        <taxon>Mesocestoididae</taxon>
        <taxon>Mesocestoides</taxon>
    </lineage>
</organism>
<evidence type="ECO:0000313" key="3">
    <source>
        <dbReference type="Proteomes" id="UP000267029"/>
    </source>
</evidence>
<dbReference type="AlphaFoldDB" id="A0A0R3UQP9"/>
<dbReference type="EMBL" id="UXSR01006062">
    <property type="protein sequence ID" value="VDD84202.1"/>
    <property type="molecule type" value="Genomic_DNA"/>
</dbReference>
<reference evidence="4" key="1">
    <citation type="submission" date="2017-02" db="UniProtKB">
        <authorList>
            <consortium name="WormBaseParasite"/>
        </authorList>
    </citation>
    <scope>IDENTIFICATION</scope>
</reference>
<proteinExistence type="predicted"/>
<accession>A0A0R3UQP9</accession>
<evidence type="ECO:0000313" key="4">
    <source>
        <dbReference type="WBParaSite" id="MCOS_0001020401-mRNA-1"/>
    </source>
</evidence>
<evidence type="ECO:0000256" key="1">
    <source>
        <dbReference type="SAM" id="MobiDB-lite"/>
    </source>
</evidence>
<evidence type="ECO:0000313" key="2">
    <source>
        <dbReference type="EMBL" id="VDD84202.1"/>
    </source>
</evidence>
<gene>
    <name evidence="2" type="ORF">MCOS_LOCUS10205</name>
</gene>
<protein>
    <submittedName>
        <fullName evidence="2 4">Uncharacterized protein</fullName>
    </submittedName>
</protein>
<feature type="region of interest" description="Disordered" evidence="1">
    <location>
        <begin position="1"/>
        <end position="28"/>
    </location>
</feature>
<sequence>MEGRDSHTENLYSKVEPTTPLLPGVPLNTSHRNDNDYLQYPSASSITSHEIDTSREQLQQSMPLFSPGCHATPIGVRVSIKKYASGSSWVPPQALPQPLLYSSQSAGGCLVTGICGLRSHFTGWGVCVAMATVEAAAVATGGEGWEASDHACPPLTYFAVMETVRDLVH</sequence>
<dbReference type="Proteomes" id="UP000267029">
    <property type="component" value="Unassembled WGS sequence"/>
</dbReference>
<dbReference type="WBParaSite" id="MCOS_0001020401-mRNA-1">
    <property type="protein sequence ID" value="MCOS_0001020401-mRNA-1"/>
    <property type="gene ID" value="MCOS_0001020401"/>
</dbReference>